<sequence length="216" mass="24490">MIGLILAGGKNLITVRDMTTNVLPNGLNMVELAYRKLTEIGLTTYLSVEPLLPGDLPAYGDMQLIINQKGINATGPLLGLLSAHRKFPMDDIFVLACNMPFMKISCLYYLFDLWLQRISEINVYQKGGRAEPFCGIYSYDALRQIARLVSDKQKSHSSLQYFVQRLNTCYMHIPKEDEVAFLNIRTQNQLELLCKTQMSNPDQLLRSNAAYLFQGI</sequence>
<feature type="domain" description="MobA-like NTP transferase" evidence="1">
    <location>
        <begin position="3"/>
        <end position="153"/>
    </location>
</feature>
<dbReference type="RefSeq" id="WP_146782551.1">
    <property type="nucleotide sequence ID" value="NZ_CP042434.1"/>
</dbReference>
<dbReference type="Pfam" id="PF12804">
    <property type="entry name" value="NTP_transf_3"/>
    <property type="match status" value="1"/>
</dbReference>
<gene>
    <name evidence="2" type="ORF">FSB73_12375</name>
</gene>
<dbReference type="AlphaFoldDB" id="A0A5B8VQ09"/>
<dbReference type="InterPro" id="IPR025877">
    <property type="entry name" value="MobA-like_NTP_Trfase"/>
</dbReference>
<dbReference type="GO" id="GO:0016779">
    <property type="term" value="F:nucleotidyltransferase activity"/>
    <property type="evidence" value="ECO:0007669"/>
    <property type="project" value="UniProtKB-ARBA"/>
</dbReference>
<organism evidence="2 3">
    <name type="scientific">Arachidicoccus ginsenosidivorans</name>
    <dbReference type="NCBI Taxonomy" id="496057"/>
    <lineage>
        <taxon>Bacteria</taxon>
        <taxon>Pseudomonadati</taxon>
        <taxon>Bacteroidota</taxon>
        <taxon>Chitinophagia</taxon>
        <taxon>Chitinophagales</taxon>
        <taxon>Chitinophagaceae</taxon>
        <taxon>Arachidicoccus</taxon>
    </lineage>
</organism>
<dbReference type="Gene3D" id="3.90.550.10">
    <property type="entry name" value="Spore Coat Polysaccharide Biosynthesis Protein SpsA, Chain A"/>
    <property type="match status" value="1"/>
</dbReference>
<evidence type="ECO:0000259" key="1">
    <source>
        <dbReference type="Pfam" id="PF12804"/>
    </source>
</evidence>
<dbReference type="InterPro" id="IPR029044">
    <property type="entry name" value="Nucleotide-diphossugar_trans"/>
</dbReference>
<evidence type="ECO:0000313" key="2">
    <source>
        <dbReference type="EMBL" id="QEC72348.1"/>
    </source>
</evidence>
<evidence type="ECO:0000313" key="3">
    <source>
        <dbReference type="Proteomes" id="UP000321291"/>
    </source>
</evidence>
<dbReference type="EMBL" id="CP042434">
    <property type="protein sequence ID" value="QEC72348.1"/>
    <property type="molecule type" value="Genomic_DNA"/>
</dbReference>
<dbReference type="OrthoDB" id="9788394at2"/>
<accession>A0A5B8VQ09</accession>
<proteinExistence type="predicted"/>
<dbReference type="KEGG" id="agi:FSB73_12375"/>
<name>A0A5B8VQ09_9BACT</name>
<reference evidence="2 3" key="1">
    <citation type="journal article" date="2017" name="Int. J. Syst. Evol. Microbiol.">
        <title>Arachidicoccus ginsenosidivorans sp. nov., with ginsenoside-converting activity isolated from ginseng cultivating soil.</title>
        <authorList>
            <person name="Siddiqi M.Z."/>
            <person name="Aslam Z."/>
            <person name="Im W.T."/>
        </authorList>
    </citation>
    <scope>NUCLEOTIDE SEQUENCE [LARGE SCALE GENOMIC DNA]</scope>
    <source>
        <strain evidence="2 3">Gsoil 809</strain>
    </source>
</reference>
<keyword evidence="3" id="KW-1185">Reference proteome</keyword>
<protein>
    <recommendedName>
        <fullName evidence="1">MobA-like NTP transferase domain-containing protein</fullName>
    </recommendedName>
</protein>
<dbReference type="SUPFAM" id="SSF53448">
    <property type="entry name" value="Nucleotide-diphospho-sugar transferases"/>
    <property type="match status" value="1"/>
</dbReference>
<dbReference type="Proteomes" id="UP000321291">
    <property type="component" value="Chromosome"/>
</dbReference>